<keyword evidence="2" id="KW-0853">WD repeat</keyword>
<keyword evidence="5" id="KW-0143">Chaperone</keyword>
<dbReference type="Proteomes" id="UP000825935">
    <property type="component" value="Chromosome 21"/>
</dbReference>
<evidence type="ECO:0000259" key="9">
    <source>
        <dbReference type="PROSITE" id="PS50072"/>
    </source>
</evidence>
<feature type="domain" description="PPIase cyclophilin-type" evidence="9">
    <location>
        <begin position="72"/>
        <end position="214"/>
    </location>
</feature>
<dbReference type="PRINTS" id="PR00153">
    <property type="entry name" value="CSAPPISMRASE"/>
</dbReference>
<keyword evidence="3" id="KW-0677">Repeat</keyword>
<keyword evidence="11" id="KW-1185">Reference proteome</keyword>
<evidence type="ECO:0000256" key="6">
    <source>
        <dbReference type="ARBA" id="ARBA00023235"/>
    </source>
</evidence>
<keyword evidence="8" id="KW-1133">Transmembrane helix</keyword>
<dbReference type="AlphaFoldDB" id="A0A8T2SCK1"/>
<comment type="similarity">
    <text evidence="7">Belongs to the cyclophilin-type PPIase family.</text>
</comment>
<dbReference type="Gene3D" id="2.40.100.10">
    <property type="entry name" value="Cyclophilin-like"/>
    <property type="match status" value="1"/>
</dbReference>
<dbReference type="PANTHER" id="PTHR45625">
    <property type="entry name" value="PEPTIDYL-PROLYL CIS-TRANS ISOMERASE-RELATED"/>
    <property type="match status" value="1"/>
</dbReference>
<dbReference type="EC" id="5.2.1.8" evidence="7"/>
<proteinExistence type="inferred from homology"/>
<keyword evidence="6 7" id="KW-0413">Isomerase</keyword>
<dbReference type="GO" id="GO:0003755">
    <property type="term" value="F:peptidyl-prolyl cis-trans isomerase activity"/>
    <property type="evidence" value="ECO:0007669"/>
    <property type="project" value="UniProtKB-UniRule"/>
</dbReference>
<evidence type="ECO:0000313" key="11">
    <source>
        <dbReference type="Proteomes" id="UP000825935"/>
    </source>
</evidence>
<protein>
    <recommendedName>
        <fullName evidence="7">Peptidyl-prolyl cis-trans isomerase</fullName>
        <shortName evidence="7">PPIase</shortName>
        <ecNumber evidence="7">5.2.1.8</ecNumber>
    </recommendedName>
</protein>
<dbReference type="GO" id="GO:0006457">
    <property type="term" value="P:protein folding"/>
    <property type="evidence" value="ECO:0007669"/>
    <property type="project" value="InterPro"/>
</dbReference>
<dbReference type="FunFam" id="2.40.100.10:FF:000003">
    <property type="entry name" value="Peptidylprolyl isomerase domain and WD repeat-containing 1"/>
    <property type="match status" value="1"/>
</dbReference>
<keyword evidence="8" id="KW-0472">Membrane</keyword>
<dbReference type="InterPro" id="IPR002130">
    <property type="entry name" value="Cyclophilin-type_PPIase_dom"/>
</dbReference>
<dbReference type="Pfam" id="PF00160">
    <property type="entry name" value="Pro_isomerase"/>
    <property type="match status" value="1"/>
</dbReference>
<dbReference type="InterPro" id="IPR029000">
    <property type="entry name" value="Cyclophilin-like_dom_sf"/>
</dbReference>
<dbReference type="InterPro" id="IPR020892">
    <property type="entry name" value="Cyclophilin-type_PPIase_CS"/>
</dbReference>
<evidence type="ECO:0000256" key="8">
    <source>
        <dbReference type="SAM" id="Phobius"/>
    </source>
</evidence>
<organism evidence="10 11">
    <name type="scientific">Ceratopteris richardii</name>
    <name type="common">Triangle waterfern</name>
    <dbReference type="NCBI Taxonomy" id="49495"/>
    <lineage>
        <taxon>Eukaryota</taxon>
        <taxon>Viridiplantae</taxon>
        <taxon>Streptophyta</taxon>
        <taxon>Embryophyta</taxon>
        <taxon>Tracheophyta</taxon>
        <taxon>Polypodiopsida</taxon>
        <taxon>Polypodiidae</taxon>
        <taxon>Polypodiales</taxon>
        <taxon>Pteridineae</taxon>
        <taxon>Pteridaceae</taxon>
        <taxon>Parkerioideae</taxon>
        <taxon>Ceratopteris</taxon>
    </lineage>
</organism>
<dbReference type="PROSITE" id="PS00170">
    <property type="entry name" value="CSA_PPIASE_1"/>
    <property type="match status" value="1"/>
</dbReference>
<dbReference type="PROSITE" id="PS50072">
    <property type="entry name" value="CSA_PPIASE_2"/>
    <property type="match status" value="1"/>
</dbReference>
<evidence type="ECO:0000256" key="1">
    <source>
        <dbReference type="ARBA" id="ARBA00000971"/>
    </source>
</evidence>
<comment type="catalytic activity">
    <reaction evidence="1 7">
        <text>[protein]-peptidylproline (omega=180) = [protein]-peptidylproline (omega=0)</text>
        <dbReference type="Rhea" id="RHEA:16237"/>
        <dbReference type="Rhea" id="RHEA-COMP:10747"/>
        <dbReference type="Rhea" id="RHEA-COMP:10748"/>
        <dbReference type="ChEBI" id="CHEBI:83833"/>
        <dbReference type="ChEBI" id="CHEBI:83834"/>
        <dbReference type="EC" id="5.2.1.8"/>
    </reaction>
</comment>
<keyword evidence="8" id="KW-0812">Transmembrane</keyword>
<evidence type="ECO:0000256" key="5">
    <source>
        <dbReference type="ARBA" id="ARBA00023186"/>
    </source>
</evidence>
<keyword evidence="4 7" id="KW-0697">Rotamase</keyword>
<dbReference type="SUPFAM" id="SSF50891">
    <property type="entry name" value="Cyclophilin-like"/>
    <property type="match status" value="1"/>
</dbReference>
<dbReference type="OMA" id="HEEFMVG"/>
<evidence type="ECO:0000256" key="4">
    <source>
        <dbReference type="ARBA" id="ARBA00023110"/>
    </source>
</evidence>
<dbReference type="InterPro" id="IPR044666">
    <property type="entry name" value="Cyclophilin_A-like"/>
</dbReference>
<dbReference type="OrthoDB" id="271386at2759"/>
<sequence>MARIKPKVLLAQSKQKKAPARFSRSFLFGGVFIVLFLLLTIFLRSRQHRAVYEYEVSDTESSQYAILNTTKGLVRVQLFKDKTPKTVENFVTHSKNGYYDGVTFHRVIKNFMIQGGDPLGDGTGGESIWGSTFEDEFHPSLKHEPFTLSMANRGPNTNGAQFFITTVSTPHLDNKHTVFGRVVEGRDVVKEIERVETDAMDKPKIPVIIKSVSITDEL</sequence>
<accession>A0A8T2SCK1</accession>
<comment type="function">
    <text evidence="7">PPIases accelerate the folding of proteins. It catalyzes the cis-trans isomerization of proline imidic peptide bonds in oligopeptides.</text>
</comment>
<evidence type="ECO:0000313" key="10">
    <source>
        <dbReference type="EMBL" id="KAH7316218.1"/>
    </source>
</evidence>
<evidence type="ECO:0000256" key="3">
    <source>
        <dbReference type="ARBA" id="ARBA00022737"/>
    </source>
</evidence>
<comment type="caution">
    <text evidence="10">The sequence shown here is derived from an EMBL/GenBank/DDBJ whole genome shotgun (WGS) entry which is preliminary data.</text>
</comment>
<dbReference type="EMBL" id="CM035426">
    <property type="protein sequence ID" value="KAH7316218.1"/>
    <property type="molecule type" value="Genomic_DNA"/>
</dbReference>
<name>A0A8T2SCK1_CERRI</name>
<evidence type="ECO:0000256" key="7">
    <source>
        <dbReference type="RuleBase" id="RU363019"/>
    </source>
</evidence>
<dbReference type="PANTHER" id="PTHR45625:SF17">
    <property type="entry name" value="PEPTIDYL-PROLYL CIS-TRANS ISOMERASE"/>
    <property type="match status" value="1"/>
</dbReference>
<feature type="transmembrane region" description="Helical" evidence="8">
    <location>
        <begin position="21"/>
        <end position="43"/>
    </location>
</feature>
<gene>
    <name evidence="10" type="ORF">KP509_21G083400</name>
</gene>
<evidence type="ECO:0000256" key="2">
    <source>
        <dbReference type="ARBA" id="ARBA00022574"/>
    </source>
</evidence>
<reference evidence="10" key="1">
    <citation type="submission" date="2021-08" db="EMBL/GenBank/DDBJ databases">
        <title>WGS assembly of Ceratopteris richardii.</title>
        <authorList>
            <person name="Marchant D.B."/>
            <person name="Chen G."/>
            <person name="Jenkins J."/>
            <person name="Shu S."/>
            <person name="Leebens-Mack J."/>
            <person name="Grimwood J."/>
            <person name="Schmutz J."/>
            <person name="Soltis P."/>
            <person name="Soltis D."/>
            <person name="Chen Z.-H."/>
        </authorList>
    </citation>
    <scope>NUCLEOTIDE SEQUENCE</scope>
    <source>
        <strain evidence="10">Whitten #5841</strain>
        <tissue evidence="10">Leaf</tissue>
    </source>
</reference>
<dbReference type="GO" id="GO:0005634">
    <property type="term" value="C:nucleus"/>
    <property type="evidence" value="ECO:0007669"/>
    <property type="project" value="UniProtKB-ARBA"/>
</dbReference>